<dbReference type="EMBL" id="MU796447">
    <property type="protein sequence ID" value="KAJ3803984.1"/>
    <property type="molecule type" value="Genomic_DNA"/>
</dbReference>
<name>A0ACC1THG6_9AGAR</name>
<evidence type="ECO:0000313" key="1">
    <source>
        <dbReference type="EMBL" id="KAJ3803984.1"/>
    </source>
</evidence>
<accession>A0ACC1THG6</accession>
<organism evidence="1 2">
    <name type="scientific">Lentinula aff. lateritia</name>
    <dbReference type="NCBI Taxonomy" id="2804960"/>
    <lineage>
        <taxon>Eukaryota</taxon>
        <taxon>Fungi</taxon>
        <taxon>Dikarya</taxon>
        <taxon>Basidiomycota</taxon>
        <taxon>Agaricomycotina</taxon>
        <taxon>Agaricomycetes</taxon>
        <taxon>Agaricomycetidae</taxon>
        <taxon>Agaricales</taxon>
        <taxon>Marasmiineae</taxon>
        <taxon>Omphalotaceae</taxon>
        <taxon>Lentinula</taxon>
    </lineage>
</organism>
<sequence length="211" mass="21488">MTKKSNKNLDPSLPREDALPNPMAPAPPKPAPSTKKGKKQSESESTSVTQATLPLVSPMSGYPPPPPPIARRVPLPSAAPIEDVVKRAGLNTNEKESAGLEGLPVPHFPGVEANGVAEIEATCNNPGLHLPQDISGEENVIDYGGNHEQGSGGEQAEYAHKHAGNLDNEGEYNSFYGGYRGTGGYGGGGYGGGYGGGGGYSGGYGGGGYGG</sequence>
<keyword evidence="2" id="KW-1185">Reference proteome</keyword>
<reference evidence="1" key="1">
    <citation type="submission" date="2022-09" db="EMBL/GenBank/DDBJ databases">
        <title>A Global Phylogenomic Analysis of the Shiitake Genus Lentinula.</title>
        <authorList>
            <consortium name="DOE Joint Genome Institute"/>
            <person name="Sierra-Patev S."/>
            <person name="Min B."/>
            <person name="Naranjo-Ortiz M."/>
            <person name="Looney B."/>
            <person name="Konkel Z."/>
            <person name="Slot J.C."/>
            <person name="Sakamoto Y."/>
            <person name="Steenwyk J.L."/>
            <person name="Rokas A."/>
            <person name="Carro J."/>
            <person name="Camarero S."/>
            <person name="Ferreira P."/>
            <person name="Molpeceres G."/>
            <person name="Ruiz-Duenas F.J."/>
            <person name="Serrano A."/>
            <person name="Henrissat B."/>
            <person name="Drula E."/>
            <person name="Hughes K.W."/>
            <person name="Mata J.L."/>
            <person name="Ishikawa N.K."/>
            <person name="Vargas-Isla R."/>
            <person name="Ushijima S."/>
            <person name="Smith C.A."/>
            <person name="Ahrendt S."/>
            <person name="Andreopoulos W."/>
            <person name="He G."/>
            <person name="Labutti K."/>
            <person name="Lipzen A."/>
            <person name="Ng V."/>
            <person name="Riley R."/>
            <person name="Sandor L."/>
            <person name="Barry K."/>
            <person name="Martinez A.T."/>
            <person name="Xiao Y."/>
            <person name="Gibbons J.G."/>
            <person name="Terashima K."/>
            <person name="Grigoriev I.V."/>
            <person name="Hibbett D.S."/>
        </authorList>
    </citation>
    <scope>NUCLEOTIDE SEQUENCE</scope>
    <source>
        <strain evidence="1">TMI1499</strain>
    </source>
</reference>
<proteinExistence type="predicted"/>
<gene>
    <name evidence="1" type="ORF">F5876DRAFT_71000</name>
</gene>
<protein>
    <submittedName>
        <fullName evidence="1">Uncharacterized protein</fullName>
    </submittedName>
</protein>
<evidence type="ECO:0000313" key="2">
    <source>
        <dbReference type="Proteomes" id="UP001163835"/>
    </source>
</evidence>
<dbReference type="Proteomes" id="UP001163835">
    <property type="component" value="Unassembled WGS sequence"/>
</dbReference>
<feature type="non-terminal residue" evidence="1">
    <location>
        <position position="211"/>
    </location>
</feature>
<comment type="caution">
    <text evidence="1">The sequence shown here is derived from an EMBL/GenBank/DDBJ whole genome shotgun (WGS) entry which is preliminary data.</text>
</comment>